<protein>
    <submittedName>
        <fullName evidence="8">Alcohol dehydrogenase catalytic domain-containing protein</fullName>
    </submittedName>
</protein>
<feature type="domain" description="Alcohol dehydrogenase-like N-terminal" evidence="7">
    <location>
        <begin position="37"/>
        <end position="156"/>
    </location>
</feature>
<name>A0ABW3HQW6_9BACL</name>
<dbReference type="EMBL" id="JBHTJZ010000011">
    <property type="protein sequence ID" value="MFD0959926.1"/>
    <property type="molecule type" value="Genomic_DNA"/>
</dbReference>
<sequence length="367" mass="40209">MIHFGVNDTRVRSKAYRLVKPHQVVETEIEHEVRDWQVVIEPLMGSICHADLRYYAGHRRPEALARKLPMALIHEGIGRIAESRLPELPVGTRVIVVPNIPGYLSDGIPPESCCPACRNGHGENYCHRGSFLGSGTDGIAQNRLVVPAACAIPIPDEVPDEIAVLGELCSVAYQALVHVKDRLGSARIALFGDGPVGYLAAAVLRHVYGVEADRLHVFGAVPEKLAQFEFARRSLVQEYDFSSSDEYDVVLECTGGSFSESAINQAIDLLGPGGQLILMGVSEDRVPINTRDVLEKGITMRGSSRSSISDYPPVLTAMRHPECQRTLAKLLPEEMTPITSASDFDSAMGDAESNRGWKKVLLQFQWS</sequence>
<dbReference type="RefSeq" id="WP_377564217.1">
    <property type="nucleotide sequence ID" value="NZ_JBHTJZ010000011.1"/>
</dbReference>
<comment type="caution">
    <text evidence="8">The sequence shown here is derived from an EMBL/GenBank/DDBJ whole genome shotgun (WGS) entry which is preliminary data.</text>
</comment>
<evidence type="ECO:0000259" key="7">
    <source>
        <dbReference type="Pfam" id="PF08240"/>
    </source>
</evidence>
<keyword evidence="5" id="KW-0560">Oxidoreductase</keyword>
<proteinExistence type="inferred from homology"/>
<evidence type="ECO:0000256" key="2">
    <source>
        <dbReference type="ARBA" id="ARBA00008072"/>
    </source>
</evidence>
<gene>
    <name evidence="8" type="ORF">ACFQ2I_11030</name>
</gene>
<dbReference type="SUPFAM" id="SSF50129">
    <property type="entry name" value="GroES-like"/>
    <property type="match status" value="1"/>
</dbReference>
<dbReference type="SUPFAM" id="SSF51735">
    <property type="entry name" value="NAD(P)-binding Rossmann-fold domains"/>
    <property type="match status" value="1"/>
</dbReference>
<evidence type="ECO:0000256" key="5">
    <source>
        <dbReference type="ARBA" id="ARBA00023002"/>
    </source>
</evidence>
<reference evidence="9" key="1">
    <citation type="journal article" date="2019" name="Int. J. Syst. Evol. Microbiol.">
        <title>The Global Catalogue of Microorganisms (GCM) 10K type strain sequencing project: providing services to taxonomists for standard genome sequencing and annotation.</title>
        <authorList>
            <consortium name="The Broad Institute Genomics Platform"/>
            <consortium name="The Broad Institute Genome Sequencing Center for Infectious Disease"/>
            <person name="Wu L."/>
            <person name="Ma J."/>
        </authorList>
    </citation>
    <scope>NUCLEOTIDE SEQUENCE [LARGE SCALE GENOMIC DNA]</scope>
    <source>
        <strain evidence="9">CCUG 59129</strain>
    </source>
</reference>
<dbReference type="Pfam" id="PF08240">
    <property type="entry name" value="ADH_N"/>
    <property type="match status" value="1"/>
</dbReference>
<keyword evidence="4" id="KW-0862">Zinc</keyword>
<dbReference type="Gene3D" id="3.90.180.10">
    <property type="entry name" value="Medium-chain alcohol dehydrogenases, catalytic domain"/>
    <property type="match status" value="1"/>
</dbReference>
<comment type="similarity">
    <text evidence="2">Belongs to the zinc-containing alcohol dehydrogenase family.</text>
</comment>
<keyword evidence="3" id="KW-0479">Metal-binding</keyword>
<feature type="domain" description="Alcohol dehydrogenase-like C-terminal" evidence="6">
    <location>
        <begin position="244"/>
        <end position="317"/>
    </location>
</feature>
<dbReference type="PANTHER" id="PTHR43350:SF19">
    <property type="entry name" value="D-GULOSIDE 3-DEHYDROGENASE"/>
    <property type="match status" value="1"/>
</dbReference>
<evidence type="ECO:0000259" key="6">
    <source>
        <dbReference type="Pfam" id="PF00107"/>
    </source>
</evidence>
<dbReference type="InterPro" id="IPR011032">
    <property type="entry name" value="GroES-like_sf"/>
</dbReference>
<keyword evidence="9" id="KW-1185">Reference proteome</keyword>
<dbReference type="Proteomes" id="UP001596989">
    <property type="component" value="Unassembled WGS sequence"/>
</dbReference>
<evidence type="ECO:0000313" key="9">
    <source>
        <dbReference type="Proteomes" id="UP001596989"/>
    </source>
</evidence>
<evidence type="ECO:0000256" key="3">
    <source>
        <dbReference type="ARBA" id="ARBA00022723"/>
    </source>
</evidence>
<dbReference type="InterPro" id="IPR013154">
    <property type="entry name" value="ADH-like_N"/>
</dbReference>
<accession>A0ABW3HQW6</accession>
<dbReference type="Gene3D" id="3.40.50.720">
    <property type="entry name" value="NAD(P)-binding Rossmann-like Domain"/>
    <property type="match status" value="1"/>
</dbReference>
<evidence type="ECO:0000256" key="4">
    <source>
        <dbReference type="ARBA" id="ARBA00022833"/>
    </source>
</evidence>
<comment type="cofactor">
    <cofactor evidence="1">
        <name>Zn(2+)</name>
        <dbReference type="ChEBI" id="CHEBI:29105"/>
    </cofactor>
</comment>
<dbReference type="InterPro" id="IPR036291">
    <property type="entry name" value="NAD(P)-bd_dom_sf"/>
</dbReference>
<evidence type="ECO:0000313" key="8">
    <source>
        <dbReference type="EMBL" id="MFD0959926.1"/>
    </source>
</evidence>
<dbReference type="PANTHER" id="PTHR43350">
    <property type="entry name" value="NAD-DEPENDENT ALCOHOL DEHYDROGENASE"/>
    <property type="match status" value="1"/>
</dbReference>
<organism evidence="8 9">
    <name type="scientific">Paenibacillus chungangensis</name>
    <dbReference type="NCBI Taxonomy" id="696535"/>
    <lineage>
        <taxon>Bacteria</taxon>
        <taxon>Bacillati</taxon>
        <taxon>Bacillota</taxon>
        <taxon>Bacilli</taxon>
        <taxon>Bacillales</taxon>
        <taxon>Paenibacillaceae</taxon>
        <taxon>Paenibacillus</taxon>
    </lineage>
</organism>
<dbReference type="Pfam" id="PF00107">
    <property type="entry name" value="ADH_zinc_N"/>
    <property type="match status" value="1"/>
</dbReference>
<dbReference type="InterPro" id="IPR013149">
    <property type="entry name" value="ADH-like_C"/>
</dbReference>
<evidence type="ECO:0000256" key="1">
    <source>
        <dbReference type="ARBA" id="ARBA00001947"/>
    </source>
</evidence>